<dbReference type="EMBL" id="CANHGI010000005">
    <property type="protein sequence ID" value="CAI5450209.1"/>
    <property type="molecule type" value="Genomic_DNA"/>
</dbReference>
<keyword evidence="3" id="KW-1185">Reference proteome</keyword>
<dbReference type="AlphaFoldDB" id="A0A9P1ITW2"/>
<keyword evidence="1" id="KW-0732">Signal</keyword>
<accession>A0A9P1ITW2</accession>
<organism evidence="2 3">
    <name type="scientific">Caenorhabditis angaria</name>
    <dbReference type="NCBI Taxonomy" id="860376"/>
    <lineage>
        <taxon>Eukaryota</taxon>
        <taxon>Metazoa</taxon>
        <taxon>Ecdysozoa</taxon>
        <taxon>Nematoda</taxon>
        <taxon>Chromadorea</taxon>
        <taxon>Rhabditida</taxon>
        <taxon>Rhabditina</taxon>
        <taxon>Rhabditomorpha</taxon>
        <taxon>Rhabditoidea</taxon>
        <taxon>Rhabditidae</taxon>
        <taxon>Peloderinae</taxon>
        <taxon>Caenorhabditis</taxon>
    </lineage>
</organism>
<name>A0A9P1ITW2_9PELO</name>
<reference evidence="2" key="1">
    <citation type="submission" date="2022-11" db="EMBL/GenBank/DDBJ databases">
        <authorList>
            <person name="Kikuchi T."/>
        </authorList>
    </citation>
    <scope>NUCLEOTIDE SEQUENCE</scope>
    <source>
        <strain evidence="2">PS1010</strain>
    </source>
</reference>
<feature type="signal peptide" evidence="1">
    <location>
        <begin position="1"/>
        <end position="20"/>
    </location>
</feature>
<protein>
    <submittedName>
        <fullName evidence="2">Uncharacterized protein</fullName>
    </submittedName>
</protein>
<proteinExistence type="predicted"/>
<feature type="chain" id="PRO_5040436277" evidence="1">
    <location>
        <begin position="21"/>
        <end position="80"/>
    </location>
</feature>
<evidence type="ECO:0000313" key="2">
    <source>
        <dbReference type="EMBL" id="CAI5450209.1"/>
    </source>
</evidence>
<sequence length="80" mass="8589">MRFAAIFSLIFAIFVARVACQWGGGWNNYNNYNNYGGGWNNGGGGFGAQQAWNVQNAARVGTEVAEAVLVAEEVQESIGK</sequence>
<dbReference type="Proteomes" id="UP001152747">
    <property type="component" value="Unassembled WGS sequence"/>
</dbReference>
<evidence type="ECO:0000256" key="1">
    <source>
        <dbReference type="SAM" id="SignalP"/>
    </source>
</evidence>
<comment type="caution">
    <text evidence="2">The sequence shown here is derived from an EMBL/GenBank/DDBJ whole genome shotgun (WGS) entry which is preliminary data.</text>
</comment>
<gene>
    <name evidence="2" type="ORF">CAMP_LOCUS12846</name>
</gene>
<evidence type="ECO:0000313" key="3">
    <source>
        <dbReference type="Proteomes" id="UP001152747"/>
    </source>
</evidence>